<dbReference type="Pfam" id="PF18960">
    <property type="entry name" value="DUF5702"/>
    <property type="match status" value="1"/>
</dbReference>
<dbReference type="RefSeq" id="WP_022312664.1">
    <property type="nucleotide sequence ID" value="NZ_JAJEPV010000029.1"/>
</dbReference>
<feature type="transmembrane region" description="Helical" evidence="1">
    <location>
        <begin position="12"/>
        <end position="32"/>
    </location>
</feature>
<keyword evidence="3" id="KW-1185">Reference proteome</keyword>
<dbReference type="EMBL" id="JAJEPV010000029">
    <property type="protein sequence ID" value="MCC2120267.1"/>
    <property type="molecule type" value="Genomic_DNA"/>
</dbReference>
<reference evidence="2 3" key="1">
    <citation type="submission" date="2021-10" db="EMBL/GenBank/DDBJ databases">
        <title>Anaerobic single-cell dispensing facilitates the cultivation of human gut bacteria.</title>
        <authorList>
            <person name="Afrizal A."/>
        </authorList>
    </citation>
    <scope>NUCLEOTIDE SEQUENCE [LARGE SCALE GENOMIC DNA]</scope>
    <source>
        <strain evidence="2 3">CLA-AA-H273</strain>
    </source>
</reference>
<evidence type="ECO:0000256" key="1">
    <source>
        <dbReference type="SAM" id="Phobius"/>
    </source>
</evidence>
<keyword evidence="1" id="KW-1133">Transmembrane helix</keyword>
<comment type="caution">
    <text evidence="2">The sequence shown here is derived from an EMBL/GenBank/DDBJ whole genome shotgun (WGS) entry which is preliminary data.</text>
</comment>
<organism evidence="2 3">
    <name type="scientific">Waltera acetigignens</name>
    <dbReference type="NCBI Taxonomy" id="2981769"/>
    <lineage>
        <taxon>Bacteria</taxon>
        <taxon>Bacillati</taxon>
        <taxon>Bacillota</taxon>
        <taxon>Clostridia</taxon>
        <taxon>Lachnospirales</taxon>
        <taxon>Lachnospiraceae</taxon>
        <taxon>Waltera</taxon>
    </lineage>
</organism>
<keyword evidence="1" id="KW-0812">Transmembrane</keyword>
<proteinExistence type="predicted"/>
<sequence length="503" mass="56633">MTSVKKVTPGGYMTIYLALTVTVIMALCLALIEGCRYRGISLETECVMDIGMDSILAEYHRELQKQYNLFAIDCSYGTESASTKLTESHLLEYMNRNFSLEDVFLEKLLYRDFFAVQAEEAQAVKAAFLTDGEGEVFRRVAVDAIEDTVGIGLLQQLTDWLQVIESRGLEQQDIAGQKQQIDAQIQEYDGKETTEGKTVHIENPTAALEEKRNKGLLKLVTEEDNISSRRIETESLLETRMERGEINRGNMVPGTAENYEEWEALKQKVFFHEYLLRYLGRYGQEKQDSPLWYQTEYVIVGKDNDTDNLKGIVNRIFVIREAANTMYLTGSEEKRAIAELLGEALAAAMMVPEIGELLAATLILGWAFAESVYDVKELLAGEKIPLLKTDATWHYGLSSALQGELPGTSEEDASGSDSPGMGYEDYLRIFLLLCEEKSVTCRAMDVVEMDIRNTPGNRAFRLDTCIVEIAMNVKVKSKYGYSFEIERQKSYIGSLEAIENTGN</sequence>
<accession>A0AAE2ZZD5</accession>
<evidence type="ECO:0000313" key="2">
    <source>
        <dbReference type="EMBL" id="MCC2120267.1"/>
    </source>
</evidence>
<evidence type="ECO:0000313" key="3">
    <source>
        <dbReference type="Proteomes" id="UP001197795"/>
    </source>
</evidence>
<dbReference type="AlphaFoldDB" id="A0AAE2ZZD5"/>
<name>A0AAE2ZZD5_9FIRM</name>
<dbReference type="InterPro" id="IPR043756">
    <property type="entry name" value="DUF5702"/>
</dbReference>
<gene>
    <name evidence="2" type="ORF">LKD75_11850</name>
</gene>
<dbReference type="Proteomes" id="UP001197795">
    <property type="component" value="Unassembled WGS sequence"/>
</dbReference>
<protein>
    <submittedName>
        <fullName evidence="2">DUF5702 domain-containing protein</fullName>
    </submittedName>
</protein>
<keyword evidence="1" id="KW-0472">Membrane</keyword>